<accession>J9H2L8</accession>
<proteinExistence type="predicted"/>
<feature type="domain" description="DUF3298" evidence="1">
    <location>
        <begin position="219"/>
        <end position="281"/>
    </location>
</feature>
<reference evidence="2" key="1">
    <citation type="journal article" date="2012" name="PLoS ONE">
        <title>Gene sets for utilization of primary and secondary nutrition supplies in the distal gut of endangered iberian lynx.</title>
        <authorList>
            <person name="Alcaide M."/>
            <person name="Messina E."/>
            <person name="Richter M."/>
            <person name="Bargiela R."/>
            <person name="Peplies J."/>
            <person name="Huws S.A."/>
            <person name="Newbold C.J."/>
            <person name="Golyshin P.N."/>
            <person name="Simon M.A."/>
            <person name="Lopez G."/>
            <person name="Yakimov M.M."/>
            <person name="Ferrer M."/>
        </authorList>
    </citation>
    <scope>NUCLEOTIDE SEQUENCE</scope>
</reference>
<dbReference type="AlphaFoldDB" id="J9H2L8"/>
<comment type="caution">
    <text evidence="2">The sequence shown here is derived from an EMBL/GenBank/DDBJ whole genome shotgun (WGS) entry which is preliminary data.</text>
</comment>
<dbReference type="InterPro" id="IPR021729">
    <property type="entry name" value="DUF3298"/>
</dbReference>
<dbReference type="EMBL" id="AMCI01000786">
    <property type="protein sequence ID" value="EJX07795.1"/>
    <property type="molecule type" value="Genomic_DNA"/>
</dbReference>
<dbReference type="Gene3D" id="3.90.640.20">
    <property type="entry name" value="Heat-shock cognate protein, ATPase"/>
    <property type="match status" value="1"/>
</dbReference>
<protein>
    <recommendedName>
        <fullName evidence="1">DUF3298 domain-containing protein</fullName>
    </recommendedName>
</protein>
<evidence type="ECO:0000313" key="2">
    <source>
        <dbReference type="EMBL" id="EJX07795.1"/>
    </source>
</evidence>
<evidence type="ECO:0000259" key="1">
    <source>
        <dbReference type="Pfam" id="PF11738"/>
    </source>
</evidence>
<sequence length="310" mass="35374">MKKNILPLTFCLAALCLTGCRGKQTSDPTSNKDTVELNANTVPSSLDSVADQPDLPTQDKLNTIQRERTFRTNEQEEGYDNYLYCTNSLQVEWPEAIAHCGNIKPLQDSLLVHLFNAPRAKTFEKAAEYFLSRPLFLEFEINSPYKVITPNKIKYDEGTNKWRTHVSAELAMTSPELAVFRIMKSGYSGGAHGWYGATYLTFDKQASRIWSIQDAFLPQKRKQLLRLVNRRIEKRIKQNTALLPATALTTFYPNKQGITFVFQPYEIASYAEGIVEINVPYAELNGMLHPDFKACLQHPDRFHFLQKSSH</sequence>
<dbReference type="Gene3D" id="3.30.565.40">
    <property type="entry name" value="Fervidobacterium nodosum Rt17-B1 like"/>
    <property type="match status" value="1"/>
</dbReference>
<dbReference type="Pfam" id="PF11738">
    <property type="entry name" value="DUF3298"/>
    <property type="match status" value="1"/>
</dbReference>
<dbReference type="InterPro" id="IPR037126">
    <property type="entry name" value="PdaC/RsiV-like_sf"/>
</dbReference>
<gene>
    <name evidence="2" type="ORF">EVA_04096</name>
</gene>
<name>J9H2L8_9ZZZZ</name>
<organism evidence="2">
    <name type="scientific">gut metagenome</name>
    <dbReference type="NCBI Taxonomy" id="749906"/>
    <lineage>
        <taxon>unclassified sequences</taxon>
        <taxon>metagenomes</taxon>
        <taxon>organismal metagenomes</taxon>
    </lineage>
</organism>